<dbReference type="InterPro" id="IPR004013">
    <property type="entry name" value="PHP_dom"/>
</dbReference>
<feature type="domain" description="Polymerase/histidinol phosphatase N-terminal" evidence="9">
    <location>
        <begin position="3"/>
        <end position="86"/>
    </location>
</feature>
<evidence type="ECO:0000313" key="11">
    <source>
        <dbReference type="Proteomes" id="UP001055091"/>
    </source>
</evidence>
<evidence type="ECO:0000256" key="2">
    <source>
        <dbReference type="ARBA" id="ARBA00009152"/>
    </source>
</evidence>
<evidence type="ECO:0000313" key="10">
    <source>
        <dbReference type="EMBL" id="GKH04780.1"/>
    </source>
</evidence>
<dbReference type="Proteomes" id="UP001055091">
    <property type="component" value="Unassembled WGS sequence"/>
</dbReference>
<reference evidence="10" key="1">
    <citation type="submission" date="2022-01" db="EMBL/GenBank/DDBJ databases">
        <title>Novel bile acid biosynthetic pathways are enriched in the microbiome of centenarians.</title>
        <authorList>
            <person name="Sato Y."/>
            <person name="Atarashi K."/>
            <person name="Plichta R.D."/>
            <person name="Arai Y."/>
            <person name="Sasajima S."/>
            <person name="Kearney M.S."/>
            <person name="Suda W."/>
            <person name="Takeshita K."/>
            <person name="Sasaki T."/>
            <person name="Okamoto S."/>
            <person name="Skelly N.A."/>
            <person name="Okamura Y."/>
            <person name="Vlamakis H."/>
            <person name="Li Y."/>
            <person name="Tanoue T."/>
            <person name="Takei H."/>
            <person name="Nittono H."/>
            <person name="Narushima S."/>
            <person name="Irie J."/>
            <person name="Itoh H."/>
            <person name="Moriya K."/>
            <person name="Sugiura Y."/>
            <person name="Suematsu M."/>
            <person name="Moritoki N."/>
            <person name="Shibata S."/>
            <person name="Littman R.D."/>
            <person name="Fischbach A.M."/>
            <person name="Uwamino Y."/>
            <person name="Inoue T."/>
            <person name="Honda A."/>
            <person name="Hattori M."/>
            <person name="Murai T."/>
            <person name="Xavier J.R."/>
            <person name="Hirose N."/>
            <person name="Honda K."/>
        </authorList>
    </citation>
    <scope>NUCLEOTIDE SEQUENCE</scope>
    <source>
        <strain evidence="10">CE91-St55</strain>
    </source>
</reference>
<dbReference type="PANTHER" id="PTHR21039:SF0">
    <property type="entry name" value="HISTIDINOL-PHOSPHATASE"/>
    <property type="match status" value="1"/>
</dbReference>
<comment type="caution">
    <text evidence="10">The sequence shown here is derived from an EMBL/GenBank/DDBJ whole genome shotgun (WGS) entry which is preliminary data.</text>
</comment>
<dbReference type="GO" id="GO:0000105">
    <property type="term" value="P:L-histidine biosynthetic process"/>
    <property type="evidence" value="ECO:0007669"/>
    <property type="project" value="UniProtKB-UniRule"/>
</dbReference>
<dbReference type="Gene3D" id="3.20.20.140">
    <property type="entry name" value="Metal-dependent hydrolases"/>
    <property type="match status" value="1"/>
</dbReference>
<evidence type="ECO:0000256" key="6">
    <source>
        <dbReference type="ARBA" id="ARBA00023102"/>
    </source>
</evidence>
<keyword evidence="6 8" id="KW-0368">Histidine biosynthesis</keyword>
<name>A0AA37N631_9FIRM</name>
<proteinExistence type="inferred from homology"/>
<evidence type="ECO:0000256" key="5">
    <source>
        <dbReference type="ARBA" id="ARBA00022801"/>
    </source>
</evidence>
<comment type="similarity">
    <text evidence="2 8">Belongs to the PHP hydrolase family. HisK subfamily.</text>
</comment>
<dbReference type="AlphaFoldDB" id="A0AA37N631"/>
<keyword evidence="4 8" id="KW-0028">Amino-acid biosynthesis</keyword>
<organism evidence="10 11">
    <name type="scientific">Hungatella hathewayi</name>
    <dbReference type="NCBI Taxonomy" id="154046"/>
    <lineage>
        <taxon>Bacteria</taxon>
        <taxon>Bacillati</taxon>
        <taxon>Bacillota</taxon>
        <taxon>Clostridia</taxon>
        <taxon>Lachnospirales</taxon>
        <taxon>Lachnospiraceae</taxon>
        <taxon>Hungatella</taxon>
    </lineage>
</organism>
<keyword evidence="5 8" id="KW-0378">Hydrolase</keyword>
<dbReference type="GO" id="GO:0005737">
    <property type="term" value="C:cytoplasm"/>
    <property type="evidence" value="ECO:0007669"/>
    <property type="project" value="TreeGrafter"/>
</dbReference>
<dbReference type="NCBIfam" id="TIGR01856">
    <property type="entry name" value="hisJ_fam"/>
    <property type="match status" value="1"/>
</dbReference>
<evidence type="ECO:0000256" key="3">
    <source>
        <dbReference type="ARBA" id="ARBA00013085"/>
    </source>
</evidence>
<dbReference type="PANTHER" id="PTHR21039">
    <property type="entry name" value="HISTIDINOL PHOSPHATASE-RELATED"/>
    <property type="match status" value="1"/>
</dbReference>
<dbReference type="InterPro" id="IPR016195">
    <property type="entry name" value="Pol/histidinol_Pase-like"/>
</dbReference>
<dbReference type="GO" id="GO:0004401">
    <property type="term" value="F:histidinol-phosphatase activity"/>
    <property type="evidence" value="ECO:0007669"/>
    <property type="project" value="UniProtKB-UniRule"/>
</dbReference>
<dbReference type="InterPro" id="IPR010140">
    <property type="entry name" value="Histidinol_P_phosphatase_HisJ"/>
</dbReference>
<protein>
    <recommendedName>
        <fullName evidence="3 8">Histidinol-phosphatase</fullName>
        <shortName evidence="8">HolPase</shortName>
        <ecNumber evidence="3 8">3.1.3.15</ecNumber>
    </recommendedName>
</protein>
<dbReference type="EC" id="3.1.3.15" evidence="3 8"/>
<gene>
    <name evidence="10" type="ORF">CE91St55_67610</name>
</gene>
<sequence>MQANYHTHTRWCKHGTGEIEDYIEEAIRKGLQEIAITEHVPHKDNLDPRRIQWEEFDTYDQALNEAVKKYEGKIRVIKGFECEYYPEVLNAYRMFKEEYGYELLILGQHRSGTRREIDNFAEKGVYEMEVYADEICRGIESGLFRFVAHPDLALQGYPHGWDVECERIMRKIFSKCEEYAIPVEINANALQNKRAYPSEDAFRISKEYCLEYLINSDAHRPEDLWGAAITAAKDFAQRLDIPVLDYLAIS</sequence>
<dbReference type="InterPro" id="IPR003141">
    <property type="entry name" value="Pol/His_phosphatase_N"/>
</dbReference>
<dbReference type="RefSeq" id="WP_244053330.1">
    <property type="nucleotide sequence ID" value="NZ_BQNJ01000003.1"/>
</dbReference>
<evidence type="ECO:0000256" key="7">
    <source>
        <dbReference type="ARBA" id="ARBA00049158"/>
    </source>
</evidence>
<dbReference type="EMBL" id="BQNJ01000003">
    <property type="protein sequence ID" value="GKH04780.1"/>
    <property type="molecule type" value="Genomic_DNA"/>
</dbReference>
<dbReference type="SMART" id="SM00481">
    <property type="entry name" value="POLIIIAc"/>
    <property type="match status" value="1"/>
</dbReference>
<dbReference type="Pfam" id="PF02811">
    <property type="entry name" value="PHP"/>
    <property type="match status" value="1"/>
</dbReference>
<comment type="catalytic activity">
    <reaction evidence="7 8">
        <text>L-histidinol phosphate + H2O = L-histidinol + phosphate</text>
        <dbReference type="Rhea" id="RHEA:14465"/>
        <dbReference type="ChEBI" id="CHEBI:15377"/>
        <dbReference type="ChEBI" id="CHEBI:43474"/>
        <dbReference type="ChEBI" id="CHEBI:57699"/>
        <dbReference type="ChEBI" id="CHEBI:57980"/>
        <dbReference type="EC" id="3.1.3.15"/>
    </reaction>
</comment>
<accession>A0AA37N631</accession>
<evidence type="ECO:0000256" key="4">
    <source>
        <dbReference type="ARBA" id="ARBA00022605"/>
    </source>
</evidence>
<evidence type="ECO:0000256" key="1">
    <source>
        <dbReference type="ARBA" id="ARBA00004970"/>
    </source>
</evidence>
<evidence type="ECO:0000256" key="8">
    <source>
        <dbReference type="RuleBase" id="RU366003"/>
    </source>
</evidence>
<comment type="pathway">
    <text evidence="1 8">Amino-acid biosynthesis; L-histidine biosynthesis; L-histidine from 5-phospho-alpha-D-ribose 1-diphosphate: step 8/9.</text>
</comment>
<evidence type="ECO:0000259" key="9">
    <source>
        <dbReference type="SMART" id="SM00481"/>
    </source>
</evidence>
<dbReference type="SUPFAM" id="SSF89550">
    <property type="entry name" value="PHP domain-like"/>
    <property type="match status" value="1"/>
</dbReference>